<dbReference type="AlphaFoldDB" id="A0A9P3LGG0"/>
<keyword evidence="2" id="KW-1185">Reference proteome</keyword>
<organism evidence="1 2">
    <name type="scientific">Phanerochaete sordida</name>
    <dbReference type="NCBI Taxonomy" id="48140"/>
    <lineage>
        <taxon>Eukaryota</taxon>
        <taxon>Fungi</taxon>
        <taxon>Dikarya</taxon>
        <taxon>Basidiomycota</taxon>
        <taxon>Agaricomycotina</taxon>
        <taxon>Agaricomycetes</taxon>
        <taxon>Polyporales</taxon>
        <taxon>Phanerochaetaceae</taxon>
        <taxon>Phanerochaete</taxon>
    </lineage>
</organism>
<protein>
    <submittedName>
        <fullName evidence="1">Uncharacterized protein</fullName>
    </submittedName>
</protein>
<dbReference type="Proteomes" id="UP000703269">
    <property type="component" value="Unassembled WGS sequence"/>
</dbReference>
<reference evidence="1 2" key="1">
    <citation type="submission" date="2021-08" db="EMBL/GenBank/DDBJ databases">
        <title>Draft Genome Sequence of Phanerochaete sordida strain YK-624.</title>
        <authorList>
            <person name="Mori T."/>
            <person name="Dohra H."/>
            <person name="Suzuki T."/>
            <person name="Kawagishi H."/>
            <person name="Hirai H."/>
        </authorList>
    </citation>
    <scope>NUCLEOTIDE SEQUENCE [LARGE SCALE GENOMIC DNA]</scope>
    <source>
        <strain evidence="1 2">YK-624</strain>
    </source>
</reference>
<evidence type="ECO:0000313" key="1">
    <source>
        <dbReference type="EMBL" id="GJE94526.1"/>
    </source>
</evidence>
<accession>A0A9P3LGG0</accession>
<evidence type="ECO:0000313" key="2">
    <source>
        <dbReference type="Proteomes" id="UP000703269"/>
    </source>
</evidence>
<gene>
    <name evidence="1" type="ORF">PsYK624_106960</name>
</gene>
<dbReference type="EMBL" id="BPQB01000041">
    <property type="protein sequence ID" value="GJE94526.1"/>
    <property type="molecule type" value="Genomic_DNA"/>
</dbReference>
<proteinExistence type="predicted"/>
<comment type="caution">
    <text evidence="1">The sequence shown here is derived from an EMBL/GenBank/DDBJ whole genome shotgun (WGS) entry which is preliminary data.</text>
</comment>
<dbReference type="OrthoDB" id="3245731at2759"/>
<sequence length="184" mass="20674">MPVNRELQEAAIVSQIPDREEILKLVNRFASNEDFDTIKSFLTAAKAVRSLESFRTMKRANRVRKHCVRCHGVYTDEENTSKSCVIPHLFCSDGRGTGGMGEGGKIYEYEALCCEDVVVEEEGAGNDNYRMRGLGFCLVDRHTEDPEVAAEDHNGENVVPCEIDASGKCTREYLNPNHHSPHFH</sequence>
<name>A0A9P3LGG0_9APHY</name>